<gene>
    <name evidence="12" type="primary">LOC108509220</name>
</gene>
<dbReference type="GO" id="GO:0016779">
    <property type="term" value="F:nucleotidyltransferase activity"/>
    <property type="evidence" value="ECO:0007669"/>
    <property type="project" value="UniProtKB-KW"/>
</dbReference>
<dbReference type="InterPro" id="IPR000768">
    <property type="entry name" value="ART"/>
</dbReference>
<evidence type="ECO:0000256" key="5">
    <source>
        <dbReference type="ARBA" id="ARBA00022729"/>
    </source>
</evidence>
<feature type="chain" id="PRO_5027133502" description="NAD(P)(+)--arginine ADP-ribosyltransferase" evidence="10">
    <location>
        <begin position="17"/>
        <end position="313"/>
    </location>
</feature>
<dbReference type="PRINTS" id="PR00970">
    <property type="entry name" value="RIBTRNSFRASE"/>
</dbReference>
<feature type="signal peptide" evidence="10">
    <location>
        <begin position="1"/>
        <end position="16"/>
    </location>
</feature>
<reference evidence="12" key="1">
    <citation type="submission" date="2025-08" db="UniProtKB">
        <authorList>
            <consortium name="RefSeq"/>
        </authorList>
    </citation>
    <scope>IDENTIFICATION</scope>
</reference>
<dbReference type="RefSeq" id="XP_017694039.1">
    <property type="nucleotide sequence ID" value="XM_017838550.1"/>
</dbReference>
<keyword evidence="3 10" id="KW-0808">Transferase</keyword>
<keyword evidence="4" id="KW-0548">Nucleotidyltransferase</keyword>
<dbReference type="GO" id="GO:0003950">
    <property type="term" value="F:NAD+ poly-ADP-ribosyltransferase activity"/>
    <property type="evidence" value="ECO:0007669"/>
    <property type="project" value="TreeGrafter"/>
</dbReference>
<dbReference type="Pfam" id="PF01129">
    <property type="entry name" value="ART"/>
    <property type="match status" value="1"/>
</dbReference>
<evidence type="ECO:0000256" key="2">
    <source>
        <dbReference type="ARBA" id="ARBA00022676"/>
    </source>
</evidence>
<keyword evidence="2 10" id="KW-0328">Glycosyltransferase</keyword>
<dbReference type="FunFam" id="3.90.176.10:FF:000001">
    <property type="entry name" value="NAD(P)(+)--arginine ADP-ribosyltransferase"/>
    <property type="match status" value="1"/>
</dbReference>
<dbReference type="PANTHER" id="PTHR10339">
    <property type="entry name" value="ADP-RIBOSYLTRANSFERASE"/>
    <property type="match status" value="1"/>
</dbReference>
<dbReference type="EC" id="2.4.2.31" evidence="10"/>
<dbReference type="GO" id="GO:0046677">
    <property type="term" value="P:response to antibiotic"/>
    <property type="evidence" value="ECO:0007669"/>
    <property type="project" value="UniProtKB-ARBA"/>
</dbReference>
<accession>A0A6J0J793</accession>
<dbReference type="GeneID" id="108509220"/>
<keyword evidence="6 10" id="KW-0521">NADP</keyword>
<dbReference type="AlphaFoldDB" id="A0A6J0J793"/>
<evidence type="ECO:0000313" key="11">
    <source>
        <dbReference type="Proteomes" id="UP000504624"/>
    </source>
</evidence>
<dbReference type="GO" id="GO:0005615">
    <property type="term" value="C:extracellular space"/>
    <property type="evidence" value="ECO:0007669"/>
    <property type="project" value="UniProtKB-ARBA"/>
</dbReference>
<dbReference type="OrthoDB" id="423533at2759"/>
<evidence type="ECO:0000256" key="10">
    <source>
        <dbReference type="RuleBase" id="RU361228"/>
    </source>
</evidence>
<keyword evidence="5 10" id="KW-0732">Signal</keyword>
<dbReference type="GO" id="GO:0106274">
    <property type="term" value="F:NAD+-protein-arginine ADP-ribosyltransferase activity"/>
    <property type="evidence" value="ECO:0007669"/>
    <property type="project" value="UniProtKB-EC"/>
</dbReference>
<comment type="catalytic activity">
    <reaction evidence="9 10">
        <text>L-arginyl-[protein] + NAD(+) = N(omega)-(ADP-D-ribosyl)-L-arginyl-[protein] + nicotinamide + H(+)</text>
        <dbReference type="Rhea" id="RHEA:19149"/>
        <dbReference type="Rhea" id="RHEA-COMP:10532"/>
        <dbReference type="Rhea" id="RHEA-COMP:15087"/>
        <dbReference type="ChEBI" id="CHEBI:15378"/>
        <dbReference type="ChEBI" id="CHEBI:17154"/>
        <dbReference type="ChEBI" id="CHEBI:29965"/>
        <dbReference type="ChEBI" id="CHEBI:57540"/>
        <dbReference type="ChEBI" id="CHEBI:142554"/>
        <dbReference type="EC" id="2.4.2.31"/>
    </reaction>
</comment>
<name>A0A6J0J793_9PASS</name>
<dbReference type="Gene3D" id="3.90.176.10">
    <property type="entry name" value="Toxin ADP-ribosyltransferase, Chain A, domain 1"/>
    <property type="match status" value="1"/>
</dbReference>
<dbReference type="PROSITE" id="PS01291">
    <property type="entry name" value="ART"/>
    <property type="match status" value="1"/>
</dbReference>
<evidence type="ECO:0000256" key="7">
    <source>
        <dbReference type="ARBA" id="ARBA00023027"/>
    </source>
</evidence>
<evidence type="ECO:0000256" key="8">
    <source>
        <dbReference type="ARBA" id="ARBA00023157"/>
    </source>
</evidence>
<evidence type="ECO:0000256" key="1">
    <source>
        <dbReference type="ARBA" id="ARBA00009558"/>
    </source>
</evidence>
<evidence type="ECO:0000256" key="3">
    <source>
        <dbReference type="ARBA" id="ARBA00022679"/>
    </source>
</evidence>
<keyword evidence="7 10" id="KW-0520">NAD</keyword>
<keyword evidence="11" id="KW-1185">Reference proteome</keyword>
<sequence length="313" mass="34947">MELLVLVLLAVTSATGIKEMALDMAPNAFDDQYQDCSDELVEELLALNRSELGPNSNYSKAWDDATVKWHSHPSLGSLRWKEEAIALLAYTLETDLYKEFNRAVPLAGQSRQEYLDKFHFKVVHFLLTEALDDLRDAQTHPRCLHVYRGVRGIRFTAQPGDIVRFGQFTSASLSKEVAKSFGTDTFFELDTCHGAAIRDFSFMPWEDEVLIPPFETFNVTSVTHQGDKTHIQLRPHGVYSKYNCAWLRGDIPGVGTPEVGCVDRAGVAPGHQLCWEREVCSEAADGVAELCVWHWTAPAALLAWDGIGRDGMG</sequence>
<dbReference type="PANTHER" id="PTHR10339:SF19">
    <property type="entry name" value="GPI-LINKED NAD(P)(+)--ARGININE ADP-RIBOSYLTRANSFERASE 1"/>
    <property type="match status" value="1"/>
</dbReference>
<dbReference type="SUPFAM" id="SSF56399">
    <property type="entry name" value="ADP-ribosylation"/>
    <property type="match status" value="1"/>
</dbReference>
<evidence type="ECO:0000256" key="6">
    <source>
        <dbReference type="ARBA" id="ARBA00022857"/>
    </source>
</evidence>
<dbReference type="Proteomes" id="UP000504624">
    <property type="component" value="Unplaced"/>
</dbReference>
<evidence type="ECO:0000256" key="4">
    <source>
        <dbReference type="ARBA" id="ARBA00022695"/>
    </source>
</evidence>
<organism evidence="11 12">
    <name type="scientific">Lepidothrix coronata</name>
    <name type="common">blue-crowned manakin</name>
    <dbReference type="NCBI Taxonomy" id="321398"/>
    <lineage>
        <taxon>Eukaryota</taxon>
        <taxon>Metazoa</taxon>
        <taxon>Chordata</taxon>
        <taxon>Craniata</taxon>
        <taxon>Vertebrata</taxon>
        <taxon>Euteleostomi</taxon>
        <taxon>Archelosauria</taxon>
        <taxon>Archosauria</taxon>
        <taxon>Dinosauria</taxon>
        <taxon>Saurischia</taxon>
        <taxon>Theropoda</taxon>
        <taxon>Coelurosauria</taxon>
        <taxon>Aves</taxon>
        <taxon>Neognathae</taxon>
        <taxon>Neoaves</taxon>
        <taxon>Telluraves</taxon>
        <taxon>Australaves</taxon>
        <taxon>Passeriformes</taxon>
        <taxon>Pipridae</taxon>
        <taxon>Lepidothrix</taxon>
    </lineage>
</organism>
<dbReference type="GO" id="GO:0044194">
    <property type="term" value="C:cytolytic granule"/>
    <property type="evidence" value="ECO:0007669"/>
    <property type="project" value="UniProtKB-ARBA"/>
</dbReference>
<evidence type="ECO:0000313" key="12">
    <source>
        <dbReference type="RefSeq" id="XP_017694039.1"/>
    </source>
</evidence>
<comment type="similarity">
    <text evidence="1 10">Belongs to the Arg-specific ADP-ribosyltransferase family.</text>
</comment>
<keyword evidence="8" id="KW-1015">Disulfide bond</keyword>
<dbReference type="PROSITE" id="PS51996">
    <property type="entry name" value="TR_MART"/>
    <property type="match status" value="1"/>
</dbReference>
<evidence type="ECO:0000256" key="9">
    <source>
        <dbReference type="ARBA" id="ARBA00047597"/>
    </source>
</evidence>
<dbReference type="InterPro" id="IPR050999">
    <property type="entry name" value="ADP-ribosyltransferase_ARG"/>
</dbReference>
<proteinExistence type="inferred from homology"/>
<protein>
    <recommendedName>
        <fullName evidence="10">NAD(P)(+)--arginine ADP-ribosyltransferase</fullName>
        <ecNumber evidence="10">2.4.2.31</ecNumber>
    </recommendedName>
    <alternativeName>
        <fullName evidence="10">Mono(ADP-ribosyl)transferase</fullName>
    </alternativeName>
</protein>